<accession>A0A7I8DKV1</accession>
<dbReference type="KEGG" id="acht:bsdcttw_09950"/>
<keyword evidence="2" id="KW-0472">Membrane</keyword>
<dbReference type="InterPro" id="IPR032111">
    <property type="entry name" value="Clostridium_phage_holin"/>
</dbReference>
<dbReference type="Proteomes" id="UP000515703">
    <property type="component" value="Chromosome"/>
</dbReference>
<evidence type="ECO:0000256" key="2">
    <source>
        <dbReference type="SAM" id="Phobius"/>
    </source>
</evidence>
<name>A0A7I8DKV1_9FIRM</name>
<evidence type="ECO:0000256" key="1">
    <source>
        <dbReference type="SAM" id="MobiDB-lite"/>
    </source>
</evidence>
<feature type="region of interest" description="Disordered" evidence="1">
    <location>
        <begin position="86"/>
        <end position="110"/>
    </location>
</feature>
<organism evidence="3 4">
    <name type="scientific">Anaerocolumna chitinilytica</name>
    <dbReference type="NCBI Taxonomy" id="1727145"/>
    <lineage>
        <taxon>Bacteria</taxon>
        <taxon>Bacillati</taxon>
        <taxon>Bacillota</taxon>
        <taxon>Clostridia</taxon>
        <taxon>Lachnospirales</taxon>
        <taxon>Lachnospiraceae</taxon>
        <taxon>Anaerocolumna</taxon>
    </lineage>
</organism>
<feature type="compositionally biased region" description="Low complexity" evidence="1">
    <location>
        <begin position="93"/>
        <end position="110"/>
    </location>
</feature>
<evidence type="ECO:0000313" key="4">
    <source>
        <dbReference type="Proteomes" id="UP000515703"/>
    </source>
</evidence>
<keyword evidence="2" id="KW-1133">Transmembrane helix</keyword>
<dbReference type="EMBL" id="AP023368">
    <property type="protein sequence ID" value="BCJ97954.1"/>
    <property type="molecule type" value="Genomic_DNA"/>
</dbReference>
<feature type="transmembrane region" description="Helical" evidence="2">
    <location>
        <begin position="6"/>
        <end position="23"/>
    </location>
</feature>
<evidence type="ECO:0000313" key="3">
    <source>
        <dbReference type="EMBL" id="BCJ97954.1"/>
    </source>
</evidence>
<keyword evidence="4" id="KW-1185">Reference proteome</keyword>
<dbReference type="Pfam" id="PF16079">
    <property type="entry name" value="Phage_holin_5_2"/>
    <property type="match status" value="1"/>
</dbReference>
<feature type="transmembrane region" description="Helical" evidence="2">
    <location>
        <begin position="59"/>
        <end position="77"/>
    </location>
</feature>
<reference evidence="3 4" key="2">
    <citation type="submission" date="2020-08" db="EMBL/GenBank/DDBJ databases">
        <authorList>
            <person name="Ueki A."/>
            <person name="Tonouchi A."/>
        </authorList>
    </citation>
    <scope>NUCLEOTIDE SEQUENCE [LARGE SCALE GENOMIC DNA]</scope>
    <source>
        <strain evidence="3 4">CTTW</strain>
    </source>
</reference>
<reference evidence="3 4" key="1">
    <citation type="submission" date="2020-08" db="EMBL/GenBank/DDBJ databases">
        <title>Draft genome sequencing of an Anaerocolumna strain isolated from anoxic soil subjected to BSD treatment.</title>
        <authorList>
            <person name="Uek A."/>
            <person name="Tonouchi A."/>
        </authorList>
    </citation>
    <scope>NUCLEOTIDE SEQUENCE [LARGE SCALE GENOMIC DNA]</scope>
    <source>
        <strain evidence="3 4">CTTW</strain>
    </source>
</reference>
<proteinExistence type="predicted"/>
<gene>
    <name evidence="3" type="ORF">bsdcttw_09950</name>
</gene>
<protein>
    <recommendedName>
        <fullName evidence="5">Holin</fullName>
    </recommendedName>
</protein>
<dbReference type="AlphaFoldDB" id="A0A7I8DKV1"/>
<keyword evidence="2" id="KW-0812">Transmembrane</keyword>
<evidence type="ECO:0008006" key="5">
    <source>
        <dbReference type="Google" id="ProtNLM"/>
    </source>
</evidence>
<sequence length="110" mass="11853">MDFLNQYVVLIIVGICYCLGYIIKHSITVIPNKYIPLIMGALGTFLNIWMNNWTFSPEIFLGGLASGLASTGAFELVRNIKNKSNCTDAQAKGNGSNSDDAGGSSNKKDS</sequence>
<dbReference type="RefSeq" id="WP_185258322.1">
    <property type="nucleotide sequence ID" value="NZ_AP023368.1"/>
</dbReference>